<dbReference type="Gene3D" id="2.60.120.920">
    <property type="match status" value="1"/>
</dbReference>
<reference evidence="6" key="2">
    <citation type="submission" date="2025-09" db="UniProtKB">
        <authorList>
            <consortium name="Ensembl"/>
        </authorList>
    </citation>
    <scope>IDENTIFICATION</scope>
</reference>
<dbReference type="Proteomes" id="UP000694421">
    <property type="component" value="Unplaced"/>
</dbReference>
<dbReference type="Pfam" id="PF14529">
    <property type="entry name" value="Exo_endo_phos_2"/>
    <property type="match status" value="1"/>
</dbReference>
<evidence type="ECO:0000256" key="1">
    <source>
        <dbReference type="ARBA" id="ARBA00009651"/>
    </source>
</evidence>
<dbReference type="PANTHER" id="PTHR24103">
    <property type="entry name" value="E3 UBIQUITIN-PROTEIN LIGASE TRIM"/>
    <property type="match status" value="1"/>
</dbReference>
<keyword evidence="4" id="KW-0812">Transmembrane</keyword>
<dbReference type="InterPro" id="IPR036691">
    <property type="entry name" value="Endo/exonu/phosph_ase_sf"/>
</dbReference>
<dbReference type="SUPFAM" id="SSF49899">
    <property type="entry name" value="Concanavalin A-like lectins/glucanases"/>
    <property type="match status" value="1"/>
</dbReference>
<evidence type="ECO:0000313" key="7">
    <source>
        <dbReference type="Proteomes" id="UP000694421"/>
    </source>
</evidence>
<evidence type="ECO:0000313" key="6">
    <source>
        <dbReference type="Ensembl" id="ENSSMRP00000011106.1"/>
    </source>
</evidence>
<comment type="function">
    <text evidence="3">Neurotoxin that produces dose-dependent hypolocomotion and hyperalgesia in mice. May directly act on the central nervous system, as it is 6500-fold more potent when administered intracerebroventricularly than intraperitoneal.</text>
</comment>
<dbReference type="InterPro" id="IPR050143">
    <property type="entry name" value="TRIM/RBCC"/>
</dbReference>
<accession>A0A8D0BHT0</accession>
<dbReference type="InterPro" id="IPR043136">
    <property type="entry name" value="B30.2/SPRY_sf"/>
</dbReference>
<dbReference type="AlphaFoldDB" id="A0A8D0BHT0"/>
<feature type="transmembrane region" description="Helical" evidence="4">
    <location>
        <begin position="91"/>
        <end position="112"/>
    </location>
</feature>
<dbReference type="InterPro" id="IPR003879">
    <property type="entry name" value="Butyrophylin_SPRY"/>
</dbReference>
<dbReference type="GO" id="GO:0003824">
    <property type="term" value="F:catalytic activity"/>
    <property type="evidence" value="ECO:0007669"/>
    <property type="project" value="InterPro"/>
</dbReference>
<dbReference type="PROSITE" id="PS50188">
    <property type="entry name" value="B302_SPRY"/>
    <property type="match status" value="1"/>
</dbReference>
<evidence type="ECO:0000256" key="3">
    <source>
        <dbReference type="ARBA" id="ARBA00034460"/>
    </source>
</evidence>
<evidence type="ECO:0000256" key="2">
    <source>
        <dbReference type="ARBA" id="ARBA00022699"/>
    </source>
</evidence>
<keyword evidence="2" id="KW-0800">Toxin</keyword>
<dbReference type="OMA" id="CHNETRT"/>
<dbReference type="SUPFAM" id="SSF56219">
    <property type="entry name" value="DNase I-like"/>
    <property type="match status" value="1"/>
</dbReference>
<feature type="domain" description="B30.2/SPRY" evidence="5">
    <location>
        <begin position="89"/>
        <end position="281"/>
    </location>
</feature>
<dbReference type="Ensembl" id="ENSSMRT00000012925.1">
    <property type="protein sequence ID" value="ENSSMRP00000011106.1"/>
    <property type="gene ID" value="ENSSMRG00000008738.1"/>
</dbReference>
<name>A0A8D0BHT0_SALMN</name>
<dbReference type="SMART" id="SM00449">
    <property type="entry name" value="SPRY"/>
    <property type="match status" value="1"/>
</dbReference>
<reference evidence="6" key="1">
    <citation type="submission" date="2025-08" db="UniProtKB">
        <authorList>
            <consortium name="Ensembl"/>
        </authorList>
    </citation>
    <scope>IDENTIFICATION</scope>
</reference>
<proteinExistence type="inferred from homology"/>
<keyword evidence="4" id="KW-1133">Transmembrane helix</keyword>
<keyword evidence="4" id="KW-0472">Membrane</keyword>
<keyword evidence="7" id="KW-1185">Reference proteome</keyword>
<keyword evidence="2" id="KW-0528">Neurotoxin</keyword>
<evidence type="ECO:0000256" key="4">
    <source>
        <dbReference type="SAM" id="Phobius"/>
    </source>
</evidence>
<dbReference type="FunFam" id="2.60.120.920:FF:000004">
    <property type="entry name" value="Butyrophilin subfamily 1 member A1"/>
    <property type="match status" value="1"/>
</dbReference>
<dbReference type="GeneTree" id="ENSGT01030000234669"/>
<dbReference type="Pfam" id="PF00622">
    <property type="entry name" value="SPRY"/>
    <property type="match status" value="1"/>
</dbReference>
<dbReference type="InterPro" id="IPR013320">
    <property type="entry name" value="ConA-like_dom_sf"/>
</dbReference>
<dbReference type="SMART" id="SM00589">
    <property type="entry name" value="PRY"/>
    <property type="match status" value="1"/>
</dbReference>
<sequence>MASLPGQKTSLTLGTCYCPPNQTQEGNQHLENEVKEASKKERVVIMGDFNYPHIDWVNSCSTYEREITFLDMLNNLQKMLCVCLSKCDDYFTIYPFFLFLLISFFPAVLVTVDQETAHPRLSVSENQRRVTGGEKCQNLPFTPERFDKMSCVLGCEKFTAGRHYWDVEIEGTRAGWAVGVARESVRRKGYMKFSPEEGIWAIQYLCTSEMPFFQLSASQTKLSLSKPLSRVQVSLDYKAGLVAFSDPCSGRSIFTFSFACFSGERVCPFFWVPQICTLNCC</sequence>
<dbReference type="Pfam" id="PF13765">
    <property type="entry name" value="PRY"/>
    <property type="match status" value="1"/>
</dbReference>
<comment type="similarity">
    <text evidence="1">Belongs to the ohanin/vespryn family.</text>
</comment>
<dbReference type="InterPro" id="IPR005135">
    <property type="entry name" value="Endo/exonuclease/phosphatase"/>
</dbReference>
<dbReference type="InterPro" id="IPR006574">
    <property type="entry name" value="PRY"/>
</dbReference>
<dbReference type="PRINTS" id="PR01407">
    <property type="entry name" value="BUTYPHLNCDUF"/>
</dbReference>
<dbReference type="InterPro" id="IPR003877">
    <property type="entry name" value="SPRY_dom"/>
</dbReference>
<evidence type="ECO:0000259" key="5">
    <source>
        <dbReference type="PROSITE" id="PS50188"/>
    </source>
</evidence>
<dbReference type="InterPro" id="IPR001870">
    <property type="entry name" value="B30.2/SPRY"/>
</dbReference>
<protein>
    <recommendedName>
        <fullName evidence="5">B30.2/SPRY domain-containing protein</fullName>
    </recommendedName>
</protein>
<organism evidence="6 7">
    <name type="scientific">Salvator merianae</name>
    <name type="common">Argentine black and white tegu</name>
    <name type="synonym">Tupinambis merianae</name>
    <dbReference type="NCBI Taxonomy" id="96440"/>
    <lineage>
        <taxon>Eukaryota</taxon>
        <taxon>Metazoa</taxon>
        <taxon>Chordata</taxon>
        <taxon>Craniata</taxon>
        <taxon>Vertebrata</taxon>
        <taxon>Euteleostomi</taxon>
        <taxon>Lepidosauria</taxon>
        <taxon>Squamata</taxon>
        <taxon>Bifurcata</taxon>
        <taxon>Unidentata</taxon>
        <taxon>Episquamata</taxon>
        <taxon>Laterata</taxon>
        <taxon>Teiioidea</taxon>
        <taxon>Teiidae</taxon>
        <taxon>Salvator</taxon>
    </lineage>
</organism>
<dbReference type="Gene3D" id="3.60.10.10">
    <property type="entry name" value="Endonuclease/exonuclease/phosphatase"/>
    <property type="match status" value="1"/>
</dbReference>